<dbReference type="OrthoDB" id="4171838at2"/>
<dbReference type="Pfam" id="PF16571">
    <property type="entry name" value="FBP_C"/>
    <property type="match status" value="1"/>
</dbReference>
<sequence length="163" mass="18246">MLPLTHKDITTSFINASRSQVSDLTLPEDFESLDWDNLDFLGWRDRKLPRRGYVIVQRDNGPVGILLQRAEAKPRARAQCSWCQDITLEDDVVFYAARRAGKAGRNGNTIGTLVCADFGCSRNARKLPSVAYLGFDVEAARDKQINTLRERVQGFVAEVGADE</sequence>
<evidence type="ECO:0000313" key="2">
    <source>
        <dbReference type="EMBL" id="PWC06966.1"/>
    </source>
</evidence>
<accession>A0A2U1TDL5</accession>
<dbReference type="RefSeq" id="WP_108391668.1">
    <property type="nucleotide sequence ID" value="NZ_CP026949.1"/>
</dbReference>
<dbReference type="Proteomes" id="UP000244962">
    <property type="component" value="Unassembled WGS sequence"/>
</dbReference>
<dbReference type="AlphaFoldDB" id="A0A2U1TDL5"/>
<comment type="caution">
    <text evidence="2">The sequence shown here is derived from an EMBL/GenBank/DDBJ whole genome shotgun (WGS) entry which is preliminary data.</text>
</comment>
<reference evidence="3" key="1">
    <citation type="submission" date="2018-04" db="EMBL/GenBank/DDBJ databases">
        <authorList>
            <person name="Liu S."/>
            <person name="Wang Z."/>
            <person name="Li J."/>
        </authorList>
    </citation>
    <scope>NUCLEOTIDE SEQUENCE [LARGE SCALE GENOMIC DNA]</scope>
    <source>
        <strain evidence="3">622</strain>
    </source>
</reference>
<keyword evidence="3" id="KW-1185">Reference proteome</keyword>
<feature type="domain" description="Elongation factor G-binding protein C-terminal treble-clef zinc-finger" evidence="1">
    <location>
        <begin position="8"/>
        <end position="159"/>
    </location>
</feature>
<protein>
    <submittedName>
        <fullName evidence="2">FBP domain-containing protein</fullName>
    </submittedName>
</protein>
<dbReference type="EMBL" id="QEFB01000007">
    <property type="protein sequence ID" value="PWC06966.1"/>
    <property type="molecule type" value="Genomic_DNA"/>
</dbReference>
<dbReference type="InterPro" id="IPR032330">
    <property type="entry name" value="EF-G-binding_C"/>
</dbReference>
<gene>
    <name evidence="2" type="ORF">DF223_08305</name>
</gene>
<organism evidence="2 3">
    <name type="scientific">Mycetocola zhujimingii</name>
    <dbReference type="NCBI Taxonomy" id="2079792"/>
    <lineage>
        <taxon>Bacteria</taxon>
        <taxon>Bacillati</taxon>
        <taxon>Actinomycetota</taxon>
        <taxon>Actinomycetes</taxon>
        <taxon>Micrococcales</taxon>
        <taxon>Microbacteriaceae</taxon>
        <taxon>Mycetocola</taxon>
    </lineage>
</organism>
<evidence type="ECO:0000313" key="3">
    <source>
        <dbReference type="Proteomes" id="UP000244962"/>
    </source>
</evidence>
<name>A0A2U1TDL5_9MICO</name>
<proteinExistence type="predicted"/>
<evidence type="ECO:0000259" key="1">
    <source>
        <dbReference type="Pfam" id="PF16571"/>
    </source>
</evidence>
<dbReference type="KEGG" id="myl:C3E77_10990"/>